<dbReference type="InterPro" id="IPR017981">
    <property type="entry name" value="GPCR_2-like_7TM"/>
</dbReference>
<name>A0A9Q0YDX5_HOLLE</name>
<feature type="compositionally biased region" description="Low complexity" evidence="5">
    <location>
        <begin position="864"/>
        <end position="882"/>
    </location>
</feature>
<evidence type="ECO:0000256" key="3">
    <source>
        <dbReference type="ARBA" id="ARBA00022989"/>
    </source>
</evidence>
<feature type="transmembrane region" description="Helical" evidence="6">
    <location>
        <begin position="617"/>
        <end position="638"/>
    </location>
</feature>
<feature type="signal peptide" evidence="7">
    <location>
        <begin position="1"/>
        <end position="21"/>
    </location>
</feature>
<feature type="transmembrane region" description="Helical" evidence="6">
    <location>
        <begin position="689"/>
        <end position="716"/>
    </location>
</feature>
<protein>
    <submittedName>
        <fullName evidence="9">G-protein coupled receptor Mth2</fullName>
    </submittedName>
</protein>
<dbReference type="GO" id="GO:0004930">
    <property type="term" value="F:G protein-coupled receptor activity"/>
    <property type="evidence" value="ECO:0007669"/>
    <property type="project" value="InterPro"/>
</dbReference>
<evidence type="ECO:0000256" key="7">
    <source>
        <dbReference type="SAM" id="SignalP"/>
    </source>
</evidence>
<sequence length="882" mass="100692">MDLQNQVILVIMLATALPSSGQLDDATPTIRNTSVTETEIQICEAYQCRGKEQCRGNEDSFVCSCDKKCALYHDCCWTADGNCRDRIKLHGVATNTKICTYTHSTNIQSRFDQQPTRVGYFMIATCPSHYPDNYVKNRCHEELPLLPQPLEEYIHHVPVLSYKNKGTYKNVYCAKCNDVDYEDMRFWHFITATCDSSQPSAECDDVTFIPSPEIYDNVPLPRKCALSDPIKCSSSSPLYEQCMSYSAVISVMGMTFRNPHCALCYNDGLFFNEKEFCPFEVDTVLNGGAFGPKIPHIVPFDFSIFDEKNVSFKNVTCSRGLLYNSSSKMCDFAPGSTIISISDCPRKSCSEITVRFELKDKKLPMWQSTKIIDTLKETTNRYFSIPLNDVYSYTGQNNNILLIFRLINSSETFEEFYQAVNRFSRDVIEYHKLPIELSDIVVNCSSCFPSELCRKSSWFERSQVVLFTHEGITSARIDNLNRVFSDITWYVTSLGECTDNNTCERNITVIICDWLQERPLCPFRIFTNNSYSLEKNENGTLYLLSDLIEGAVSPIDYVILTNGNACVCSEYYKEKVNLIILILSIVFTGLSLVSLVLTFVTYCTFKSLRNLPGKITMNFVVSLFFAQIILIPATFSAMNHTPCHMIGILGHYLWLSTFLWMSVVAYDVSRTFGMKSSTLNPVSNNTKTFLIYFIIGWGAPCVFVILCVIVQLLHIQNLRFAYVNADDNCWLSPPRANFILFGIPVILCLSFNYVNFIFTVRGLHRSKKNAKKVNGQTSSHQMMKQEIFLVLKVSILMGLCWIWAILYGFFQDNAVFFYLHSILNPLQGFFVFCIYVCNKRVLSMWRDTLRKLCSQSESTTRQYTRSTDSNSRSNVRTSSTVL</sequence>
<reference evidence="9" key="1">
    <citation type="submission" date="2021-10" db="EMBL/GenBank/DDBJ databases">
        <title>Tropical sea cucumber genome reveals ecological adaptation and Cuvierian tubules defense mechanism.</title>
        <authorList>
            <person name="Chen T."/>
        </authorList>
    </citation>
    <scope>NUCLEOTIDE SEQUENCE</scope>
    <source>
        <strain evidence="9">Nanhai2018</strain>
        <tissue evidence="9">Muscle</tissue>
    </source>
</reference>
<organism evidence="9 10">
    <name type="scientific">Holothuria leucospilota</name>
    <name type="common">Black long sea cucumber</name>
    <name type="synonym">Mertensiothuria leucospilota</name>
    <dbReference type="NCBI Taxonomy" id="206669"/>
    <lineage>
        <taxon>Eukaryota</taxon>
        <taxon>Metazoa</taxon>
        <taxon>Echinodermata</taxon>
        <taxon>Eleutherozoa</taxon>
        <taxon>Echinozoa</taxon>
        <taxon>Holothuroidea</taxon>
        <taxon>Aspidochirotacea</taxon>
        <taxon>Aspidochirotida</taxon>
        <taxon>Holothuriidae</taxon>
        <taxon>Holothuria</taxon>
    </lineage>
</organism>
<feature type="transmembrane region" description="Helical" evidence="6">
    <location>
        <begin position="816"/>
        <end position="837"/>
    </location>
</feature>
<dbReference type="SUPFAM" id="SSF81321">
    <property type="entry name" value="Family A G protein-coupled receptor-like"/>
    <property type="match status" value="1"/>
</dbReference>
<dbReference type="PANTHER" id="PTHR45902">
    <property type="entry name" value="LATROPHILIN RECEPTOR-LIKE PROTEIN A"/>
    <property type="match status" value="1"/>
</dbReference>
<feature type="domain" description="G-protein coupled receptors family 2 profile 2" evidence="8">
    <location>
        <begin position="580"/>
        <end position="839"/>
    </location>
</feature>
<dbReference type="AlphaFoldDB" id="A0A9Q0YDX5"/>
<dbReference type="CDD" id="cd15039">
    <property type="entry name" value="7tmB3_Methuselah-like"/>
    <property type="match status" value="1"/>
</dbReference>
<feature type="region of interest" description="Disordered" evidence="5">
    <location>
        <begin position="863"/>
        <end position="882"/>
    </location>
</feature>
<dbReference type="Gene3D" id="1.20.1070.10">
    <property type="entry name" value="Rhodopsin 7-helix transmembrane proteins"/>
    <property type="match status" value="1"/>
</dbReference>
<keyword evidence="10" id="KW-1185">Reference proteome</keyword>
<dbReference type="EMBL" id="JAIZAY010000022">
    <property type="protein sequence ID" value="KAJ8021007.1"/>
    <property type="molecule type" value="Genomic_DNA"/>
</dbReference>
<feature type="chain" id="PRO_5040427893" evidence="7">
    <location>
        <begin position="22"/>
        <end position="882"/>
    </location>
</feature>
<dbReference type="Pfam" id="PF00002">
    <property type="entry name" value="7tm_2"/>
    <property type="match status" value="1"/>
</dbReference>
<comment type="subcellular location">
    <subcellularLocation>
        <location evidence="1">Membrane</location>
        <topology evidence="1">Multi-pass membrane protein</topology>
    </subcellularLocation>
</comment>
<evidence type="ECO:0000256" key="5">
    <source>
        <dbReference type="SAM" id="MobiDB-lite"/>
    </source>
</evidence>
<keyword evidence="7" id="KW-0732">Signal</keyword>
<comment type="caution">
    <text evidence="9">The sequence shown here is derived from an EMBL/GenBank/DDBJ whole genome shotgun (WGS) entry which is preliminary data.</text>
</comment>
<keyword evidence="3 6" id="KW-1133">Transmembrane helix</keyword>
<evidence type="ECO:0000256" key="1">
    <source>
        <dbReference type="ARBA" id="ARBA00004141"/>
    </source>
</evidence>
<keyword evidence="9" id="KW-0675">Receptor</keyword>
<evidence type="ECO:0000313" key="10">
    <source>
        <dbReference type="Proteomes" id="UP001152320"/>
    </source>
</evidence>
<proteinExistence type="predicted"/>
<dbReference type="PRINTS" id="PR00249">
    <property type="entry name" value="GPCRSECRETIN"/>
</dbReference>
<evidence type="ECO:0000313" key="9">
    <source>
        <dbReference type="EMBL" id="KAJ8021007.1"/>
    </source>
</evidence>
<keyword evidence="4 6" id="KW-0472">Membrane</keyword>
<dbReference type="GO" id="GO:0007166">
    <property type="term" value="P:cell surface receptor signaling pathway"/>
    <property type="evidence" value="ECO:0007669"/>
    <property type="project" value="InterPro"/>
</dbReference>
<evidence type="ECO:0000259" key="8">
    <source>
        <dbReference type="PROSITE" id="PS50261"/>
    </source>
</evidence>
<dbReference type="PANTHER" id="PTHR45902:SF1">
    <property type="entry name" value="LATROPHILIN RECEPTOR-LIKE PROTEIN A"/>
    <property type="match status" value="1"/>
</dbReference>
<evidence type="ECO:0000256" key="4">
    <source>
        <dbReference type="ARBA" id="ARBA00023136"/>
    </source>
</evidence>
<dbReference type="InterPro" id="IPR000832">
    <property type="entry name" value="GPCR_2_secretin-like"/>
</dbReference>
<evidence type="ECO:0000256" key="2">
    <source>
        <dbReference type="ARBA" id="ARBA00022692"/>
    </source>
</evidence>
<gene>
    <name evidence="9" type="ORF">HOLleu_40757</name>
</gene>
<accession>A0A9Q0YDX5</accession>
<dbReference type="InterPro" id="IPR053231">
    <property type="entry name" value="GPCR_LN-TM7"/>
</dbReference>
<feature type="transmembrane region" description="Helical" evidence="6">
    <location>
        <begin position="787"/>
        <end position="810"/>
    </location>
</feature>
<keyword evidence="2 6" id="KW-0812">Transmembrane</keyword>
<feature type="transmembrane region" description="Helical" evidence="6">
    <location>
        <begin position="736"/>
        <end position="758"/>
    </location>
</feature>
<dbReference type="GO" id="GO:0016020">
    <property type="term" value="C:membrane"/>
    <property type="evidence" value="ECO:0007669"/>
    <property type="project" value="UniProtKB-SubCell"/>
</dbReference>
<feature type="transmembrane region" description="Helical" evidence="6">
    <location>
        <begin position="644"/>
        <end position="668"/>
    </location>
</feature>
<feature type="transmembrane region" description="Helical" evidence="6">
    <location>
        <begin position="578"/>
        <end position="605"/>
    </location>
</feature>
<dbReference type="Proteomes" id="UP001152320">
    <property type="component" value="Chromosome 22"/>
</dbReference>
<dbReference type="PROSITE" id="PS50261">
    <property type="entry name" value="G_PROTEIN_RECEP_F2_4"/>
    <property type="match status" value="1"/>
</dbReference>
<evidence type="ECO:0000256" key="6">
    <source>
        <dbReference type="SAM" id="Phobius"/>
    </source>
</evidence>
<dbReference type="OrthoDB" id="6134459at2759"/>